<dbReference type="RefSeq" id="WP_099017782.1">
    <property type="nucleotide sequence ID" value="NZ_NIHB01000001.1"/>
</dbReference>
<evidence type="ECO:0000256" key="2">
    <source>
        <dbReference type="ARBA" id="ARBA00022801"/>
    </source>
</evidence>
<organism evidence="4 5">
    <name type="scientific">Marinicella litoralis</name>
    <dbReference type="NCBI Taxonomy" id="644220"/>
    <lineage>
        <taxon>Bacteria</taxon>
        <taxon>Pseudomonadati</taxon>
        <taxon>Pseudomonadota</taxon>
        <taxon>Gammaproteobacteria</taxon>
        <taxon>Lysobacterales</taxon>
        <taxon>Marinicellaceae</taxon>
        <taxon>Marinicella</taxon>
    </lineage>
</organism>
<reference evidence="4 5" key="1">
    <citation type="submission" date="2019-03" db="EMBL/GenBank/DDBJ databases">
        <title>Genomic Encyclopedia of Type Strains, Phase IV (KMG-IV): sequencing the most valuable type-strain genomes for metagenomic binning, comparative biology and taxonomic classification.</title>
        <authorList>
            <person name="Goeker M."/>
        </authorList>
    </citation>
    <scope>NUCLEOTIDE SEQUENCE [LARGE SCALE GENOMIC DNA]</scope>
    <source>
        <strain evidence="4 5">DSM 25488</strain>
    </source>
</reference>
<dbReference type="GO" id="GO:0045429">
    <property type="term" value="P:positive regulation of nitric oxide biosynthetic process"/>
    <property type="evidence" value="ECO:0007669"/>
    <property type="project" value="TreeGrafter"/>
</dbReference>
<evidence type="ECO:0000313" key="4">
    <source>
        <dbReference type="EMBL" id="TDR23591.1"/>
    </source>
</evidence>
<accession>A0A4V3DIU2</accession>
<dbReference type="PANTHER" id="PTHR12737:SF9">
    <property type="entry name" value="DIMETHYLARGININASE"/>
    <property type="match status" value="1"/>
</dbReference>
<dbReference type="GO" id="GO:0016597">
    <property type="term" value="F:amino acid binding"/>
    <property type="evidence" value="ECO:0007669"/>
    <property type="project" value="TreeGrafter"/>
</dbReference>
<sequence>MFKHAIVKTPCHAMINGITEAQLGAPHYALALQQHQNYIQALKQCGVAVTVLPADENFPDSCFVEDPAILTKACAIITNPGASSRKGETDAIEKAVKAFYPKVERIQPPGTLDGGDVMMVNNHFFIGLSDRSNSNGANQLIAILESHGMSGSCVAMSEMLHLKTGLSYLENNHLVASGAFLQHAAFEKFNVLAVDPDESYAANCIWVNGTVIMPAGFAKTQKKLRQAGFDVLPVDVSEFQKLDGGLSCLSLRF</sequence>
<dbReference type="GO" id="GO:0000052">
    <property type="term" value="P:citrulline metabolic process"/>
    <property type="evidence" value="ECO:0007669"/>
    <property type="project" value="TreeGrafter"/>
</dbReference>
<evidence type="ECO:0000313" key="5">
    <source>
        <dbReference type="Proteomes" id="UP000295724"/>
    </source>
</evidence>
<dbReference type="Proteomes" id="UP000295724">
    <property type="component" value="Unassembled WGS sequence"/>
</dbReference>
<dbReference type="GO" id="GO:0016403">
    <property type="term" value="F:dimethylargininase activity"/>
    <property type="evidence" value="ECO:0007669"/>
    <property type="project" value="TreeGrafter"/>
</dbReference>
<proteinExistence type="inferred from homology"/>
<dbReference type="AlphaFoldDB" id="A0A4V3DIU2"/>
<name>A0A4V3DIU2_9GAMM</name>
<evidence type="ECO:0000256" key="3">
    <source>
        <dbReference type="PIRSR" id="PIRSR633199-1"/>
    </source>
</evidence>
<dbReference type="Gene3D" id="3.75.10.10">
    <property type="entry name" value="L-arginine/glycine Amidinotransferase, Chain A"/>
    <property type="match status" value="1"/>
</dbReference>
<keyword evidence="5" id="KW-1185">Reference proteome</keyword>
<dbReference type="GO" id="GO:0006525">
    <property type="term" value="P:arginine metabolic process"/>
    <property type="evidence" value="ECO:0007669"/>
    <property type="project" value="TreeGrafter"/>
</dbReference>
<comment type="caution">
    <text evidence="4">The sequence shown here is derived from an EMBL/GenBank/DDBJ whole genome shotgun (WGS) entry which is preliminary data.</text>
</comment>
<dbReference type="Pfam" id="PF19420">
    <property type="entry name" value="DDAH_eukar"/>
    <property type="match status" value="1"/>
</dbReference>
<protein>
    <submittedName>
        <fullName evidence="4">Dimethylargininase</fullName>
    </submittedName>
</protein>
<feature type="active site" description="Nucleophile" evidence="3">
    <location>
        <position position="248"/>
    </location>
</feature>
<dbReference type="OrthoDB" id="9790596at2"/>
<dbReference type="SUPFAM" id="SSF55909">
    <property type="entry name" value="Pentein"/>
    <property type="match status" value="1"/>
</dbReference>
<comment type="similarity">
    <text evidence="1">Belongs to the DDAH family.</text>
</comment>
<dbReference type="EMBL" id="SNZB01000001">
    <property type="protein sequence ID" value="TDR23591.1"/>
    <property type="molecule type" value="Genomic_DNA"/>
</dbReference>
<dbReference type="PANTHER" id="PTHR12737">
    <property type="entry name" value="DIMETHYLARGININE DIMETHYLAMINOHYDROLASE"/>
    <property type="match status" value="1"/>
</dbReference>
<evidence type="ECO:0000256" key="1">
    <source>
        <dbReference type="ARBA" id="ARBA00008532"/>
    </source>
</evidence>
<feature type="active site" description="Proton donor" evidence="3">
    <location>
        <position position="161"/>
    </location>
</feature>
<gene>
    <name evidence="4" type="ORF">C8D91_0455</name>
</gene>
<keyword evidence="2" id="KW-0378">Hydrolase</keyword>
<dbReference type="InterPro" id="IPR033199">
    <property type="entry name" value="DDAH-like"/>
</dbReference>